<protein>
    <submittedName>
        <fullName evidence="3">G_PROTEIN_RECEP_F1_2 domain-containing protein</fullName>
    </submittedName>
</protein>
<sequence>MGIRIIVTKDNNELYLELNIFYNIVILILGILALFLNGIYCYVIFKEKLWTQSIQYVLNMFISFSGILLGLRHIVVSIVNLTMFDSAIFSYDVPLCKVKSSFDVLILYFFETSFGLRTTFFTILIGLPILYKNYVENVRNNKYIAITITSFSLIYPHETSYNPFLCKVRSSSEIFLLYFFESTFGTRVTIFVIMLNYPVLYRNTIDSNKKGKFVNIPIIIVAILATAFFTFDSLSIKAYGFCSFYSSFGPTYEKFFIALIGAVVILTVPVVYLGSTAIKKFKTEGKYKNSVIQLLNYEITVFLICWFLPNMCIFVCYFIRIKSDQMGMLYDISSLTLTISGIVEFPFTLWKNRDVKICFYKIFGAKTTVIIGGGIEMKNFKIAKSIPKHPTCNKLFNVKKY</sequence>
<proteinExistence type="predicted"/>
<feature type="transmembrane region" description="Helical" evidence="1">
    <location>
        <begin position="184"/>
        <end position="201"/>
    </location>
</feature>
<keyword evidence="1" id="KW-0472">Membrane</keyword>
<reference evidence="3" key="1">
    <citation type="submission" date="2017-02" db="UniProtKB">
        <authorList>
            <consortium name="WormBaseParasite"/>
        </authorList>
    </citation>
    <scope>IDENTIFICATION</scope>
</reference>
<feature type="transmembrane region" description="Helical" evidence="1">
    <location>
        <begin position="57"/>
        <end position="84"/>
    </location>
</feature>
<feature type="transmembrane region" description="Helical" evidence="1">
    <location>
        <begin position="332"/>
        <end position="350"/>
    </location>
</feature>
<keyword evidence="2" id="KW-1185">Reference proteome</keyword>
<evidence type="ECO:0000256" key="1">
    <source>
        <dbReference type="SAM" id="Phobius"/>
    </source>
</evidence>
<evidence type="ECO:0000313" key="2">
    <source>
        <dbReference type="Proteomes" id="UP000046392"/>
    </source>
</evidence>
<feature type="transmembrane region" description="Helical" evidence="1">
    <location>
        <begin position="255"/>
        <end position="278"/>
    </location>
</feature>
<keyword evidence="1" id="KW-1133">Transmembrane helix</keyword>
<dbReference type="WBParaSite" id="SPAL_0000399433.1">
    <property type="protein sequence ID" value="SPAL_0000399433.1"/>
    <property type="gene ID" value="SPAL_0000399433"/>
</dbReference>
<feature type="transmembrane region" description="Helical" evidence="1">
    <location>
        <begin position="104"/>
        <end position="131"/>
    </location>
</feature>
<dbReference type="Pfam" id="PF10320">
    <property type="entry name" value="7TM_GPCR_Srsx"/>
    <property type="match status" value="1"/>
</dbReference>
<accession>A0A0N5BDA7</accession>
<evidence type="ECO:0000313" key="3">
    <source>
        <dbReference type="WBParaSite" id="SPAL_0000399433.1"/>
    </source>
</evidence>
<keyword evidence="1" id="KW-0812">Transmembrane</keyword>
<dbReference type="AlphaFoldDB" id="A0A0N5BDA7"/>
<name>A0A0N5BDA7_STREA</name>
<dbReference type="Proteomes" id="UP000046392">
    <property type="component" value="Unplaced"/>
</dbReference>
<feature type="transmembrane region" description="Helical" evidence="1">
    <location>
        <begin position="213"/>
        <end position="231"/>
    </location>
</feature>
<organism evidence="2 3">
    <name type="scientific">Strongyloides papillosus</name>
    <name type="common">Intestinal threadworm</name>
    <dbReference type="NCBI Taxonomy" id="174720"/>
    <lineage>
        <taxon>Eukaryota</taxon>
        <taxon>Metazoa</taxon>
        <taxon>Ecdysozoa</taxon>
        <taxon>Nematoda</taxon>
        <taxon>Chromadorea</taxon>
        <taxon>Rhabditida</taxon>
        <taxon>Tylenchina</taxon>
        <taxon>Panagrolaimomorpha</taxon>
        <taxon>Strongyloidoidea</taxon>
        <taxon>Strongyloididae</taxon>
        <taxon>Strongyloides</taxon>
    </lineage>
</organism>
<feature type="transmembrane region" description="Helical" evidence="1">
    <location>
        <begin position="20"/>
        <end position="45"/>
    </location>
</feature>
<feature type="transmembrane region" description="Helical" evidence="1">
    <location>
        <begin position="299"/>
        <end position="320"/>
    </location>
</feature>
<dbReference type="InterPro" id="IPR019424">
    <property type="entry name" value="7TM_GPCR_Srsx"/>
</dbReference>